<evidence type="ECO:0000256" key="6">
    <source>
        <dbReference type="SAM" id="Phobius"/>
    </source>
</evidence>
<evidence type="ECO:0000256" key="3">
    <source>
        <dbReference type="ARBA" id="ARBA00022692"/>
    </source>
</evidence>
<dbReference type="Proteomes" id="UP000697107">
    <property type="component" value="Unassembled WGS sequence"/>
</dbReference>
<dbReference type="InterPro" id="IPR020846">
    <property type="entry name" value="MFS_dom"/>
</dbReference>
<feature type="domain" description="Major facilitator superfamily (MFS) profile" evidence="7">
    <location>
        <begin position="1"/>
        <end position="93"/>
    </location>
</feature>
<evidence type="ECO:0000313" key="11">
    <source>
        <dbReference type="EMBL" id="KAG2976551.1"/>
    </source>
</evidence>
<evidence type="ECO:0000259" key="7">
    <source>
        <dbReference type="PROSITE" id="PS50850"/>
    </source>
</evidence>
<evidence type="ECO:0000313" key="10">
    <source>
        <dbReference type="EMBL" id="KAG2928799.1"/>
    </source>
</evidence>
<comment type="similarity">
    <text evidence="2">Belongs to the major facilitator superfamily. Sugar transporter (TC 2.A.1.1) family.</text>
</comment>
<evidence type="ECO:0000313" key="9">
    <source>
        <dbReference type="EMBL" id="KAG2910435.1"/>
    </source>
</evidence>
<dbReference type="Pfam" id="PF00083">
    <property type="entry name" value="Sugar_tr"/>
    <property type="match status" value="1"/>
</dbReference>
<dbReference type="PROSITE" id="PS50850">
    <property type="entry name" value="MFS"/>
    <property type="match status" value="1"/>
</dbReference>
<dbReference type="GO" id="GO:0016020">
    <property type="term" value="C:membrane"/>
    <property type="evidence" value="ECO:0007669"/>
    <property type="project" value="UniProtKB-SubCell"/>
</dbReference>
<evidence type="ECO:0000256" key="5">
    <source>
        <dbReference type="ARBA" id="ARBA00023136"/>
    </source>
</evidence>
<dbReference type="Proteomes" id="UP000735874">
    <property type="component" value="Unassembled WGS sequence"/>
</dbReference>
<protein>
    <recommendedName>
        <fullName evidence="7">Major facilitator superfamily (MFS) profile domain-containing protein</fullName>
    </recommendedName>
</protein>
<dbReference type="GO" id="GO:0005351">
    <property type="term" value="F:carbohydrate:proton symporter activity"/>
    <property type="evidence" value="ECO:0007669"/>
    <property type="project" value="TreeGrafter"/>
</dbReference>
<evidence type="ECO:0000313" key="13">
    <source>
        <dbReference type="Proteomes" id="UP000735874"/>
    </source>
</evidence>
<dbReference type="EMBL" id="RCMV01000440">
    <property type="protein sequence ID" value="KAG3217156.1"/>
    <property type="molecule type" value="Genomic_DNA"/>
</dbReference>
<keyword evidence="3 6" id="KW-0812">Transmembrane</keyword>
<evidence type="ECO:0000313" key="12">
    <source>
        <dbReference type="EMBL" id="KAG3217156.1"/>
    </source>
</evidence>
<comment type="subcellular location">
    <subcellularLocation>
        <location evidence="1">Membrane</location>
        <topology evidence="1">Multi-pass membrane protein</topology>
    </subcellularLocation>
</comment>
<evidence type="ECO:0000256" key="1">
    <source>
        <dbReference type="ARBA" id="ARBA00004141"/>
    </source>
</evidence>
<dbReference type="InterPro" id="IPR036259">
    <property type="entry name" value="MFS_trans_sf"/>
</dbReference>
<dbReference type="AlphaFoldDB" id="A0A8T0YXX5"/>
<evidence type="ECO:0000256" key="4">
    <source>
        <dbReference type="ARBA" id="ARBA00022989"/>
    </source>
</evidence>
<dbReference type="EMBL" id="RCMI01000445">
    <property type="protein sequence ID" value="KAG2910435.1"/>
    <property type="molecule type" value="Genomic_DNA"/>
</dbReference>
<dbReference type="InterPro" id="IPR050360">
    <property type="entry name" value="MFS_Sugar_Transporters"/>
</dbReference>
<comment type="caution">
    <text evidence="8">The sequence shown here is derived from an EMBL/GenBank/DDBJ whole genome shotgun (WGS) entry which is preliminary data.</text>
</comment>
<dbReference type="Proteomes" id="UP000774804">
    <property type="component" value="Unassembled WGS sequence"/>
</dbReference>
<dbReference type="EMBL" id="RCML01000458">
    <property type="protein sequence ID" value="KAG2976551.1"/>
    <property type="molecule type" value="Genomic_DNA"/>
</dbReference>
<proteinExistence type="inferred from homology"/>
<dbReference type="EMBL" id="RCMK01000436">
    <property type="protein sequence ID" value="KAG2928799.1"/>
    <property type="molecule type" value="Genomic_DNA"/>
</dbReference>
<accession>A0A8T0YXX5</accession>
<dbReference type="Proteomes" id="UP000760860">
    <property type="component" value="Unassembled WGS sequence"/>
</dbReference>
<dbReference type="PANTHER" id="PTHR48022">
    <property type="entry name" value="PLASTIDIC GLUCOSE TRANSPORTER 4"/>
    <property type="match status" value="1"/>
</dbReference>
<evidence type="ECO:0000256" key="2">
    <source>
        <dbReference type="ARBA" id="ARBA00010992"/>
    </source>
</evidence>
<keyword evidence="5 6" id="KW-0472">Membrane</keyword>
<keyword evidence="4 6" id="KW-1133">Transmembrane helix</keyword>
<gene>
    <name evidence="8" type="ORF">PC113_g13253</name>
    <name evidence="9" type="ORF">PC115_g12894</name>
    <name evidence="10" type="ORF">PC117_g14193</name>
    <name evidence="11" type="ORF">PC118_g13368</name>
    <name evidence="12" type="ORF">PC129_g12007</name>
</gene>
<sequence>MGSCRYVGLFGKRVSSLCCGHFSDKYGRTKTLMGNCVFMIVGGVVQAGVSNFWLFALGRLIAAISPGTATATIGGYINELPPPHMRNTLGLGL</sequence>
<evidence type="ECO:0000313" key="8">
    <source>
        <dbReference type="EMBL" id="KAG2854496.1"/>
    </source>
</evidence>
<reference evidence="8" key="1">
    <citation type="submission" date="2018-10" db="EMBL/GenBank/DDBJ databases">
        <title>Effector identification in a new, highly contiguous assembly of the strawberry crown rot pathogen Phytophthora cactorum.</title>
        <authorList>
            <person name="Armitage A.D."/>
            <person name="Nellist C.F."/>
            <person name="Bates H."/>
            <person name="Vickerstaff R.J."/>
            <person name="Harrison R.J."/>
        </authorList>
    </citation>
    <scope>NUCLEOTIDE SEQUENCE</scope>
    <source>
        <strain evidence="8">15-7</strain>
        <strain evidence="9">4032</strain>
        <strain evidence="10">4040</strain>
        <strain evidence="11">P415</strain>
        <strain evidence="12">P421</strain>
    </source>
</reference>
<organism evidence="8 13">
    <name type="scientific">Phytophthora cactorum</name>
    <dbReference type="NCBI Taxonomy" id="29920"/>
    <lineage>
        <taxon>Eukaryota</taxon>
        <taxon>Sar</taxon>
        <taxon>Stramenopiles</taxon>
        <taxon>Oomycota</taxon>
        <taxon>Peronosporomycetes</taxon>
        <taxon>Peronosporales</taxon>
        <taxon>Peronosporaceae</taxon>
        <taxon>Phytophthora</taxon>
    </lineage>
</organism>
<dbReference type="EMBL" id="RCMG01000423">
    <property type="protein sequence ID" value="KAG2854496.1"/>
    <property type="molecule type" value="Genomic_DNA"/>
</dbReference>
<dbReference type="Gene3D" id="1.20.1250.20">
    <property type="entry name" value="MFS general substrate transporter like domains"/>
    <property type="match status" value="1"/>
</dbReference>
<dbReference type="InterPro" id="IPR005828">
    <property type="entry name" value="MFS_sugar_transport-like"/>
</dbReference>
<dbReference type="Proteomes" id="UP000736787">
    <property type="component" value="Unassembled WGS sequence"/>
</dbReference>
<dbReference type="PANTHER" id="PTHR48022:SF2">
    <property type="entry name" value="PLASTIDIC GLUCOSE TRANSPORTER 4"/>
    <property type="match status" value="1"/>
</dbReference>
<feature type="transmembrane region" description="Helical" evidence="6">
    <location>
        <begin position="32"/>
        <end position="54"/>
    </location>
</feature>
<dbReference type="SUPFAM" id="SSF103473">
    <property type="entry name" value="MFS general substrate transporter"/>
    <property type="match status" value="1"/>
</dbReference>
<name>A0A8T0YXX5_9STRA</name>